<dbReference type="AlphaFoldDB" id="A0A0F9GE89"/>
<sequence>MAFVLRDKQKIAALAVFICVFLLTVLYFLASASTSFAYDKWSQYDAKGWKYISAKSKSDTALDSWNSYDAPHGNFSAGTNRCRTCHALHQANKNSFRLLFNSDRKTECDRCHDPLTGLSGKKPYRLISDLQQKKGKEIYDSEDSGKAPEQYVLANGKKVILRDQEFKLIDEARKKGEVIIKSRGGAAIRRINLDPITPILQAKGEHTLGAKVIPDSNISLPSSMQEDGLVCFSCHDPHFAATNTIKSIPRWKKRGLLKDPGENGGNAEDGVISVGL</sequence>
<dbReference type="EMBL" id="LAZR01020453">
    <property type="protein sequence ID" value="KKL88826.1"/>
    <property type="molecule type" value="Genomic_DNA"/>
</dbReference>
<name>A0A0F9GE89_9ZZZZ</name>
<comment type="caution">
    <text evidence="2">The sequence shown here is derived from an EMBL/GenBank/DDBJ whole genome shotgun (WGS) entry which is preliminary data.</text>
</comment>
<reference evidence="2" key="1">
    <citation type="journal article" date="2015" name="Nature">
        <title>Complex archaea that bridge the gap between prokaryotes and eukaryotes.</title>
        <authorList>
            <person name="Spang A."/>
            <person name="Saw J.H."/>
            <person name="Jorgensen S.L."/>
            <person name="Zaremba-Niedzwiedzka K."/>
            <person name="Martijn J."/>
            <person name="Lind A.E."/>
            <person name="van Eijk R."/>
            <person name="Schleper C."/>
            <person name="Guy L."/>
            <person name="Ettema T.J."/>
        </authorList>
    </citation>
    <scope>NUCLEOTIDE SEQUENCE</scope>
</reference>
<protein>
    <recommendedName>
        <fullName evidence="3">Doubled CXXCH motif domain-containing protein</fullName>
    </recommendedName>
</protein>
<evidence type="ECO:0000256" key="1">
    <source>
        <dbReference type="SAM" id="MobiDB-lite"/>
    </source>
</evidence>
<accession>A0A0F9GE89</accession>
<dbReference type="InterPro" id="IPR036280">
    <property type="entry name" value="Multihaem_cyt_sf"/>
</dbReference>
<feature type="region of interest" description="Disordered" evidence="1">
    <location>
        <begin position="256"/>
        <end position="276"/>
    </location>
</feature>
<proteinExistence type="predicted"/>
<dbReference type="SUPFAM" id="SSF48695">
    <property type="entry name" value="Multiheme cytochromes"/>
    <property type="match status" value="1"/>
</dbReference>
<organism evidence="2">
    <name type="scientific">marine sediment metagenome</name>
    <dbReference type="NCBI Taxonomy" id="412755"/>
    <lineage>
        <taxon>unclassified sequences</taxon>
        <taxon>metagenomes</taxon>
        <taxon>ecological metagenomes</taxon>
    </lineage>
</organism>
<gene>
    <name evidence="2" type="ORF">LCGC14_1920820</name>
</gene>
<evidence type="ECO:0008006" key="3">
    <source>
        <dbReference type="Google" id="ProtNLM"/>
    </source>
</evidence>
<evidence type="ECO:0000313" key="2">
    <source>
        <dbReference type="EMBL" id="KKL88826.1"/>
    </source>
</evidence>